<dbReference type="PANTHER" id="PTHR30349">
    <property type="entry name" value="PHAGE INTEGRASE-RELATED"/>
    <property type="match status" value="1"/>
</dbReference>
<evidence type="ECO:0000256" key="8">
    <source>
        <dbReference type="ARBA" id="ARBA00022908"/>
    </source>
</evidence>
<dbReference type="CDD" id="cd00798">
    <property type="entry name" value="INT_XerDC_C"/>
    <property type="match status" value="1"/>
</dbReference>
<evidence type="ECO:0000256" key="10">
    <source>
        <dbReference type="ARBA" id="ARBA00023172"/>
    </source>
</evidence>
<keyword evidence="5 12" id="KW-0963">Cytoplasm</keyword>
<dbReference type="GO" id="GO:0006313">
    <property type="term" value="P:DNA transposition"/>
    <property type="evidence" value="ECO:0007669"/>
    <property type="project" value="UniProtKB-UniRule"/>
</dbReference>
<feature type="domain" description="Core-binding (CB)" evidence="14">
    <location>
        <begin position="4"/>
        <end position="89"/>
    </location>
</feature>
<feature type="active site" evidence="12">
    <location>
        <position position="272"/>
    </location>
</feature>
<feature type="active site" evidence="12">
    <location>
        <position position="246"/>
    </location>
</feature>
<feature type="active site" evidence="12">
    <location>
        <position position="150"/>
    </location>
</feature>
<dbReference type="GO" id="GO:0051301">
    <property type="term" value="P:cell division"/>
    <property type="evidence" value="ECO:0007669"/>
    <property type="project" value="UniProtKB-KW"/>
</dbReference>
<dbReference type="PANTHER" id="PTHR30349:SF90">
    <property type="entry name" value="TYROSINE RECOMBINASE XERD"/>
    <property type="match status" value="1"/>
</dbReference>
<dbReference type="InterPro" id="IPR023009">
    <property type="entry name" value="Tyrosine_recombinase_XerC/XerD"/>
</dbReference>
<keyword evidence="7 12" id="KW-0159">Chromosome partition</keyword>
<proteinExistence type="inferred from homology"/>
<dbReference type="GO" id="GO:0007059">
    <property type="term" value="P:chromosome segregation"/>
    <property type="evidence" value="ECO:0007669"/>
    <property type="project" value="UniProtKB-UniRule"/>
</dbReference>
<feature type="active site" description="O-(3'-phospho-DNA)-tyrosine intermediate" evidence="12">
    <location>
        <position position="281"/>
    </location>
</feature>
<evidence type="ECO:0000256" key="6">
    <source>
        <dbReference type="ARBA" id="ARBA00022618"/>
    </source>
</evidence>
<comment type="function">
    <text evidence="12">Site-specific tyrosine recombinase, which acts by catalyzing the cutting and rejoining of the recombining DNA molecules. Binds cooperatively to specific DNA consensus sequences that are separated from XerC binding sites by a short central region, forming the heterotetrameric XerC-XerD complex that recombines DNA substrates. The complex is essential to convert dimers of the bacterial chromosome into monomers to permit their segregation at cell division. It also contributes to the segregational stability of plasmids. In the complex XerD specifically exchanges the bottom DNA strands.</text>
</comment>
<dbReference type="Proteomes" id="UP000004116">
    <property type="component" value="Unassembled WGS sequence"/>
</dbReference>
<dbReference type="NCBIfam" id="NF001399">
    <property type="entry name" value="PRK00283.1"/>
    <property type="match status" value="1"/>
</dbReference>
<gene>
    <name evidence="12" type="primary">xerD</name>
    <name evidence="15" type="ORF">Rin_00010040</name>
</gene>
<evidence type="ECO:0000256" key="3">
    <source>
        <dbReference type="ARBA" id="ARBA00011483"/>
    </source>
</evidence>
<comment type="subunit">
    <text evidence="3 12">Forms a cyclic heterotetrameric complex composed of two molecules of XerC and two molecules of XerD, in which XerC interacts with XerD via its C-terminal region, XerD interacts with XerC via its C-terminal region and so on.</text>
</comment>
<dbReference type="PROSITE" id="PS51898">
    <property type="entry name" value="TYR_RECOMBINASE"/>
    <property type="match status" value="1"/>
</dbReference>
<evidence type="ECO:0000256" key="2">
    <source>
        <dbReference type="ARBA" id="ARBA00010450"/>
    </source>
</evidence>
<evidence type="ECO:0000256" key="9">
    <source>
        <dbReference type="ARBA" id="ARBA00023125"/>
    </source>
</evidence>
<evidence type="ECO:0000256" key="11">
    <source>
        <dbReference type="ARBA" id="ARBA00023306"/>
    </source>
</evidence>
<dbReference type="OrthoDB" id="9801717at2"/>
<evidence type="ECO:0000256" key="5">
    <source>
        <dbReference type="ARBA" id="ARBA00022490"/>
    </source>
</evidence>
<evidence type="ECO:0000259" key="14">
    <source>
        <dbReference type="PROSITE" id="PS51900"/>
    </source>
</evidence>
<dbReference type="RefSeq" id="WP_006706680.1">
    <property type="nucleotide sequence ID" value="NZ_AGCA01000256.1"/>
</dbReference>
<feature type="domain" description="Tyr recombinase" evidence="13">
    <location>
        <begin position="110"/>
        <end position="294"/>
    </location>
</feature>
<keyword evidence="9 12" id="KW-0238">DNA-binding</keyword>
<dbReference type="EMBL" id="AGCA01000256">
    <property type="protein sequence ID" value="EGY29031.1"/>
    <property type="molecule type" value="Genomic_DNA"/>
</dbReference>
<comment type="subcellular location">
    <subcellularLocation>
        <location evidence="1 12">Cytoplasm</location>
    </subcellularLocation>
</comment>
<dbReference type="SUPFAM" id="SSF56349">
    <property type="entry name" value="DNA breaking-rejoining enzymes"/>
    <property type="match status" value="1"/>
</dbReference>
<keyword evidence="6 12" id="KW-0132">Cell division</keyword>
<evidence type="ECO:0000256" key="4">
    <source>
        <dbReference type="ARBA" id="ARBA00015810"/>
    </source>
</evidence>
<name>G2GYZ1_9ENTR</name>
<dbReference type="InterPro" id="IPR010998">
    <property type="entry name" value="Integrase_recombinase_N"/>
</dbReference>
<dbReference type="HAMAP" id="MF_01808">
    <property type="entry name" value="Recomb_XerC_XerD"/>
    <property type="match status" value="1"/>
</dbReference>
<dbReference type="GO" id="GO:0003677">
    <property type="term" value="F:DNA binding"/>
    <property type="evidence" value="ECO:0007669"/>
    <property type="project" value="UniProtKB-UniRule"/>
</dbReference>
<evidence type="ECO:0000313" key="15">
    <source>
        <dbReference type="EMBL" id="EGY29031.1"/>
    </source>
</evidence>
<evidence type="ECO:0000259" key="13">
    <source>
        <dbReference type="PROSITE" id="PS51898"/>
    </source>
</evidence>
<comment type="activity regulation">
    <text evidence="12">FtsK may regulate the catalytic switch between XerC and XerD in the heterotetrameric complex during the two steps of the recombination process.</text>
</comment>
<dbReference type="InterPro" id="IPR002104">
    <property type="entry name" value="Integrase_catalytic"/>
</dbReference>
<dbReference type="InterPro" id="IPR011932">
    <property type="entry name" value="Recomb_XerD"/>
</dbReference>
<dbReference type="GO" id="GO:0005737">
    <property type="term" value="C:cytoplasm"/>
    <property type="evidence" value="ECO:0007669"/>
    <property type="project" value="UniProtKB-SubCell"/>
</dbReference>
<evidence type="ECO:0000256" key="1">
    <source>
        <dbReference type="ARBA" id="ARBA00004496"/>
    </source>
</evidence>
<dbReference type="NCBIfam" id="NF040815">
    <property type="entry name" value="recomb_XerA_Arch"/>
    <property type="match status" value="1"/>
</dbReference>
<dbReference type="FunFam" id="1.10.443.10:FF:000001">
    <property type="entry name" value="Tyrosine recombinase XerD"/>
    <property type="match status" value="1"/>
</dbReference>
<evidence type="ECO:0000256" key="7">
    <source>
        <dbReference type="ARBA" id="ARBA00022829"/>
    </source>
</evidence>
<dbReference type="Gene3D" id="1.10.443.10">
    <property type="entry name" value="Intergrase catalytic core"/>
    <property type="match status" value="1"/>
</dbReference>
<dbReference type="SUPFAM" id="SSF47823">
    <property type="entry name" value="lambda integrase-like, N-terminal domain"/>
    <property type="match status" value="1"/>
</dbReference>
<dbReference type="InterPro" id="IPR011010">
    <property type="entry name" value="DNA_brk_join_enz"/>
</dbReference>
<organism evidence="15 16">
    <name type="scientific">Candidatus Regiella insecticola 5.15</name>
    <dbReference type="NCBI Taxonomy" id="1005043"/>
    <lineage>
        <taxon>Bacteria</taxon>
        <taxon>Pseudomonadati</taxon>
        <taxon>Pseudomonadota</taxon>
        <taxon>Gammaproteobacteria</taxon>
        <taxon>Enterobacterales</taxon>
        <taxon>Enterobacteriaceae</taxon>
        <taxon>aphid secondary symbionts</taxon>
        <taxon>Candidatus Regiella</taxon>
    </lineage>
</organism>
<comment type="caution">
    <text evidence="15">The sequence shown here is derived from an EMBL/GenBank/DDBJ whole genome shotgun (WGS) entry which is preliminary data.</text>
</comment>
<dbReference type="Pfam" id="PF00589">
    <property type="entry name" value="Phage_integrase"/>
    <property type="match status" value="1"/>
</dbReference>
<dbReference type="GO" id="GO:0009037">
    <property type="term" value="F:tyrosine-based site-specific recombinase activity"/>
    <property type="evidence" value="ECO:0007669"/>
    <property type="project" value="UniProtKB-UniRule"/>
</dbReference>
<dbReference type="Pfam" id="PF02899">
    <property type="entry name" value="Phage_int_SAM_1"/>
    <property type="match status" value="1"/>
</dbReference>
<keyword evidence="10 12" id="KW-0233">DNA recombination</keyword>
<dbReference type="InterPro" id="IPR050090">
    <property type="entry name" value="Tyrosine_recombinase_XerCD"/>
</dbReference>
<sequence length="300" mass="34878">MQPQNNIELIEQFLDAIWLERNLAENTLISYRLDLQTLAHWLQQQGSHLLCAQMLDLQRFFAERIDSHYKATSSARLLSAMKRFFQYLYREKLRINDPTALLSSPKLPQRLPKDLSEKQVEALLNAPNVDVPLQLRDKTMLEVLYATGLRVSELVGLIISDISLRQGVLRVIGKGNKERLVPLGEEALYWIEQYIEHGRPWLVNGQALDAFFPSNRCQKMTRQTFWYRIKHYAILANIDSERLSPHVLRHAFATHLLNHGADLRVVQMLLGHSNLSTTQIYTHVATERLKQLHQRHHPRA</sequence>
<keyword evidence="11 12" id="KW-0131">Cell cycle</keyword>
<dbReference type="PATRIC" id="fig|1005043.3.peg.901"/>
<dbReference type="NCBIfam" id="TIGR02225">
    <property type="entry name" value="recomb_XerD"/>
    <property type="match status" value="1"/>
</dbReference>
<keyword evidence="8 12" id="KW-0229">DNA integration</keyword>
<reference evidence="15 16" key="1">
    <citation type="journal article" date="2012" name="Genome Res.">
        <title>Genomic basis of endosymbiont-conferred protection against an insect parasitoid.</title>
        <authorList>
            <person name="Hansen A.K."/>
            <person name="Vorburger C."/>
            <person name="Moran N.A."/>
        </authorList>
    </citation>
    <scope>NUCLEOTIDE SEQUENCE [LARGE SCALE GENOMIC DNA]</scope>
    <source>
        <strain evidence="16">R5.15</strain>
    </source>
</reference>
<dbReference type="AlphaFoldDB" id="G2GYZ1"/>
<dbReference type="InterPro" id="IPR013762">
    <property type="entry name" value="Integrase-like_cat_sf"/>
</dbReference>
<evidence type="ECO:0000256" key="12">
    <source>
        <dbReference type="HAMAP-Rule" id="MF_01807"/>
    </source>
</evidence>
<dbReference type="HAMAP" id="MF_01807">
    <property type="entry name" value="Recomb_XerD"/>
    <property type="match status" value="1"/>
</dbReference>
<evidence type="ECO:0000313" key="16">
    <source>
        <dbReference type="Proteomes" id="UP000004116"/>
    </source>
</evidence>
<accession>G2GYZ1</accession>
<dbReference type="InterPro" id="IPR044068">
    <property type="entry name" value="CB"/>
</dbReference>
<feature type="active site" evidence="12">
    <location>
        <position position="174"/>
    </location>
</feature>
<keyword evidence="16" id="KW-1185">Reference proteome</keyword>
<dbReference type="PROSITE" id="PS51900">
    <property type="entry name" value="CB"/>
    <property type="match status" value="1"/>
</dbReference>
<feature type="active site" evidence="12">
    <location>
        <position position="249"/>
    </location>
</feature>
<protein>
    <recommendedName>
        <fullName evidence="4 12">Tyrosine recombinase XerD</fullName>
    </recommendedName>
</protein>
<comment type="similarity">
    <text evidence="2 12">Belongs to the 'phage' integrase family. XerD subfamily.</text>
</comment>
<dbReference type="InterPro" id="IPR004107">
    <property type="entry name" value="Integrase_SAM-like_N"/>
</dbReference>
<dbReference type="Gene3D" id="1.10.150.130">
    <property type="match status" value="1"/>
</dbReference>